<evidence type="ECO:0000313" key="4">
    <source>
        <dbReference type="Proteomes" id="UP000061569"/>
    </source>
</evidence>
<dbReference type="PATRIC" id="fig|69.6.peg.81"/>
<evidence type="ECO:0000313" key="3">
    <source>
        <dbReference type="EMBL" id="ALN55435.1"/>
    </source>
</evidence>
<name>A0A0S2DA72_LYSEN</name>
<dbReference type="EMBL" id="CP013140">
    <property type="protein sequence ID" value="ALN55435.1"/>
    <property type="molecule type" value="Genomic_DNA"/>
</dbReference>
<dbReference type="AlphaFoldDB" id="A0A0S2DA72"/>
<sequence length="78" mass="8304">MQIAPALAIAVLAAALSACGGVSYRDTNAAVDARPECASGPKRPGETPPTWCERKVQTEWKSDGGGEKVDFKKKDDER</sequence>
<feature type="chain" id="PRO_5043657710" evidence="2">
    <location>
        <begin position="21"/>
        <end position="78"/>
    </location>
</feature>
<dbReference type="Proteomes" id="UP000061569">
    <property type="component" value="Chromosome"/>
</dbReference>
<evidence type="ECO:0000256" key="1">
    <source>
        <dbReference type="SAM" id="MobiDB-lite"/>
    </source>
</evidence>
<accession>A0A0S2DA72</accession>
<dbReference type="OrthoDB" id="6028316at2"/>
<gene>
    <name evidence="3" type="ORF">GLE_0076</name>
</gene>
<feature type="compositionally biased region" description="Basic and acidic residues" evidence="1">
    <location>
        <begin position="52"/>
        <end position="78"/>
    </location>
</feature>
<dbReference type="KEGG" id="lez:GLE_0076"/>
<feature type="region of interest" description="Disordered" evidence="1">
    <location>
        <begin position="33"/>
        <end position="78"/>
    </location>
</feature>
<feature type="signal peptide" evidence="2">
    <location>
        <begin position="1"/>
        <end position="20"/>
    </location>
</feature>
<protein>
    <submittedName>
        <fullName evidence="3">Uncharacterized protein</fullName>
    </submittedName>
</protein>
<evidence type="ECO:0000256" key="2">
    <source>
        <dbReference type="SAM" id="SignalP"/>
    </source>
</evidence>
<proteinExistence type="predicted"/>
<organism evidence="3 4">
    <name type="scientific">Lysobacter enzymogenes</name>
    <dbReference type="NCBI Taxonomy" id="69"/>
    <lineage>
        <taxon>Bacteria</taxon>
        <taxon>Pseudomonadati</taxon>
        <taxon>Pseudomonadota</taxon>
        <taxon>Gammaproteobacteria</taxon>
        <taxon>Lysobacterales</taxon>
        <taxon>Lysobacteraceae</taxon>
        <taxon>Lysobacter</taxon>
    </lineage>
</organism>
<keyword evidence="2" id="KW-0732">Signal</keyword>
<reference evidence="3 4" key="1">
    <citation type="submission" date="2015-11" db="EMBL/GenBank/DDBJ databases">
        <title>Genome sequences of Lysobacter enzymogenes strain C3 and Lysobacter antibioticus ATCC 29479.</title>
        <authorList>
            <person name="Kobayashi D.Y."/>
        </authorList>
    </citation>
    <scope>NUCLEOTIDE SEQUENCE [LARGE SCALE GENOMIC DNA]</scope>
    <source>
        <strain evidence="3 4">C3</strain>
    </source>
</reference>